<accession>A0A8R1HNL8</accession>
<dbReference type="GO" id="GO:0047961">
    <property type="term" value="F:glycine N-acyltransferase activity"/>
    <property type="evidence" value="ECO:0007669"/>
    <property type="project" value="InterPro"/>
</dbReference>
<dbReference type="Gene3D" id="3.40.630.30">
    <property type="match status" value="1"/>
</dbReference>
<reference evidence="2" key="2">
    <citation type="submission" date="2022-06" db="UniProtKB">
        <authorList>
            <consortium name="EnsemblMetazoa"/>
        </authorList>
    </citation>
    <scope>IDENTIFICATION</scope>
    <source>
        <strain evidence="2">DF5081</strain>
    </source>
</reference>
<dbReference type="AlphaFoldDB" id="A0A8R1HNL8"/>
<evidence type="ECO:0000256" key="1">
    <source>
        <dbReference type="RuleBase" id="RU368002"/>
    </source>
</evidence>
<sequence>MFFHKLSIQQLADLIPFFRSLPKFALFENAAKFEVERKLPNHPCDFYSLKSKNAIYFYCFRHNRLPDNNRPILMIGNEGKVNDDDVIEGLSEIKSVEPDMEKVCLLLAVSDLATPARKFLKSHFNLIESGHNPCYNFYVPPTVYPQILEKTNQSNHLPPNFSIGSTRITDAEIVNSTWKFATPEDILQQKEKIVRLPTACIFHNDQPVAFEMVGLHGQLSHQYTFPEFRNKGFGSIIENSIVAKCINNEICPIKSVELSNSSVLKRSQEHPLWKVVSSDNDVALIFDYVVFK</sequence>
<keyword evidence="1" id="KW-0012">Acyltransferase</keyword>
<keyword evidence="1" id="KW-0808">Transferase</keyword>
<comment type="similarity">
    <text evidence="1">Belongs to the glycine N-acyltransferase family.</text>
</comment>
<evidence type="ECO:0000313" key="2">
    <source>
        <dbReference type="EnsemblMetazoa" id="CJA07086.1"/>
    </source>
</evidence>
<organism evidence="2 3">
    <name type="scientific">Caenorhabditis japonica</name>
    <dbReference type="NCBI Taxonomy" id="281687"/>
    <lineage>
        <taxon>Eukaryota</taxon>
        <taxon>Metazoa</taxon>
        <taxon>Ecdysozoa</taxon>
        <taxon>Nematoda</taxon>
        <taxon>Chromadorea</taxon>
        <taxon>Rhabditida</taxon>
        <taxon>Rhabditina</taxon>
        <taxon>Rhabditomorpha</taxon>
        <taxon>Rhabditoidea</taxon>
        <taxon>Rhabditidae</taxon>
        <taxon>Peloderinae</taxon>
        <taxon>Caenorhabditis</taxon>
    </lineage>
</organism>
<proteinExistence type="inferred from homology"/>
<dbReference type="InterPro" id="IPR010313">
    <property type="entry name" value="Glycine_N-acyltransferase"/>
</dbReference>
<dbReference type="GO" id="GO:0005739">
    <property type="term" value="C:mitochondrion"/>
    <property type="evidence" value="ECO:0007669"/>
    <property type="project" value="InterPro"/>
</dbReference>
<name>A0A8R1HNL8_CAEJA</name>
<dbReference type="InterPro" id="IPR016181">
    <property type="entry name" value="Acyl_CoA_acyltransferase"/>
</dbReference>
<keyword evidence="3" id="KW-1185">Reference proteome</keyword>
<dbReference type="PANTHER" id="PTHR15298:SF1">
    <property type="entry name" value="GLYCINE N-ACYLTRANSFERASE-LIKE PROTEIN"/>
    <property type="match status" value="1"/>
</dbReference>
<dbReference type="PANTHER" id="PTHR15298">
    <property type="entry name" value="L-COA N-ACYLTRANSFERASE-RELATED"/>
    <property type="match status" value="1"/>
</dbReference>
<reference evidence="3" key="1">
    <citation type="submission" date="2010-08" db="EMBL/GenBank/DDBJ databases">
        <authorList>
            <consortium name="Caenorhabditis japonica Sequencing Consortium"/>
            <person name="Wilson R.K."/>
        </authorList>
    </citation>
    <scope>NUCLEOTIDE SEQUENCE [LARGE SCALE GENOMIC DNA]</scope>
    <source>
        <strain evidence="3">DF5081</strain>
    </source>
</reference>
<dbReference type="SUPFAM" id="SSF55729">
    <property type="entry name" value="Acyl-CoA N-acyltransferases (Nat)"/>
    <property type="match status" value="1"/>
</dbReference>
<dbReference type="Proteomes" id="UP000005237">
    <property type="component" value="Unassembled WGS sequence"/>
</dbReference>
<dbReference type="EnsemblMetazoa" id="CJA07086.1">
    <property type="protein sequence ID" value="CJA07086.1"/>
    <property type="gene ID" value="WBGene00126290"/>
</dbReference>
<protein>
    <recommendedName>
        <fullName evidence="1">Glycine N-acyltransferase-like protein</fullName>
        <ecNumber evidence="1">2.3.1.-</ecNumber>
    </recommendedName>
</protein>
<evidence type="ECO:0000313" key="3">
    <source>
        <dbReference type="Proteomes" id="UP000005237"/>
    </source>
</evidence>
<dbReference type="EC" id="2.3.1.-" evidence="1"/>